<dbReference type="AlphaFoldDB" id="A0A9P8I3G6"/>
<accession>A0A9P8I3G6</accession>
<keyword evidence="2" id="KW-1185">Reference proteome</keyword>
<name>A0A9P8I3G6_9PEZI</name>
<protein>
    <submittedName>
        <fullName evidence="1">Uncharacterized protein</fullName>
    </submittedName>
</protein>
<evidence type="ECO:0000313" key="2">
    <source>
        <dbReference type="Proteomes" id="UP000698800"/>
    </source>
</evidence>
<comment type="caution">
    <text evidence="1">The sequence shown here is derived from an EMBL/GenBank/DDBJ whole genome shotgun (WGS) entry which is preliminary data.</text>
</comment>
<evidence type="ECO:0000313" key="1">
    <source>
        <dbReference type="EMBL" id="KAH0537756.1"/>
    </source>
</evidence>
<proteinExistence type="predicted"/>
<dbReference type="EMBL" id="JAGHQL010000132">
    <property type="protein sequence ID" value="KAH0537756.1"/>
    <property type="molecule type" value="Genomic_DNA"/>
</dbReference>
<gene>
    <name evidence="1" type="ORF">FGG08_005504</name>
</gene>
<organism evidence="1 2">
    <name type="scientific">Glutinoglossum americanum</name>
    <dbReference type="NCBI Taxonomy" id="1670608"/>
    <lineage>
        <taxon>Eukaryota</taxon>
        <taxon>Fungi</taxon>
        <taxon>Dikarya</taxon>
        <taxon>Ascomycota</taxon>
        <taxon>Pezizomycotina</taxon>
        <taxon>Geoglossomycetes</taxon>
        <taxon>Geoglossales</taxon>
        <taxon>Geoglossaceae</taxon>
        <taxon>Glutinoglossum</taxon>
    </lineage>
</organism>
<reference evidence="1" key="1">
    <citation type="submission" date="2021-03" db="EMBL/GenBank/DDBJ databases">
        <title>Comparative genomics and phylogenomic investigation of the class Geoglossomycetes provide insights into ecological specialization and systematics.</title>
        <authorList>
            <person name="Melie T."/>
            <person name="Pirro S."/>
            <person name="Miller A.N."/>
            <person name="Quandt A."/>
        </authorList>
    </citation>
    <scope>NUCLEOTIDE SEQUENCE</scope>
    <source>
        <strain evidence="1">GBOQ0MN5Z8</strain>
    </source>
</reference>
<sequence length="155" mass="16671">MPCLIVHSINWPTVLTDDVHSSIVDTADVSAQLSMSGDSLFSYVNYPGNAVLFDPTNATPKTPFKDSLSSSTSLKFGLANPVYPSPSKVSGSMTAIVLLAKGYVDFPFFEDGFGYAKPNNGFTTDSSDRALHLTYLEINFIVGMMTADTSTYISS</sequence>
<dbReference type="OrthoDB" id="5378430at2759"/>
<dbReference type="Proteomes" id="UP000698800">
    <property type="component" value="Unassembled WGS sequence"/>
</dbReference>